<dbReference type="PROSITE" id="PS00356">
    <property type="entry name" value="HTH_LACI_1"/>
    <property type="match status" value="1"/>
</dbReference>
<dbReference type="Gene3D" id="3.40.50.2300">
    <property type="match status" value="2"/>
</dbReference>
<keyword evidence="6" id="KW-1185">Reference proteome</keyword>
<dbReference type="InterPro" id="IPR000843">
    <property type="entry name" value="HTH_LacI"/>
</dbReference>
<dbReference type="AlphaFoldDB" id="A0A4R9B321"/>
<gene>
    <name evidence="5" type="ORF">E3T48_13290</name>
</gene>
<dbReference type="PANTHER" id="PTHR30146">
    <property type="entry name" value="LACI-RELATED TRANSCRIPTIONAL REPRESSOR"/>
    <property type="match status" value="1"/>
</dbReference>
<sequence length="350" mass="35702">MAASLDEVAARAGVSASTVSRALRDVPGVALRTRERVKAAAAEVGYVSNVSGSRLATGKTGTIAIVVPTAARWFFGQAIAGAGAVIRGAGLDVLLYELGDAAGRQRLFAEHGLRGRADAVLVLSLNLSGSETRLLQQLGVPVAVLGVGPASFSSVVVNDQLAAESALRHLINLGHEVIGLIGIDNGSDVTSGSVPPIARVAGYRAAVSSAGMSLDPDLEQLDENSAAGGAAAMTRLISGPVMPTAVFASSDEMAFGALHVLRSAGIRVPADMSIVGFDNHDFAAVVDLTTVDQNVLAQGQAAARLVLAALANPGAAPTTASVPTRLVIRRSTAPPQPLRRRLEATDTTQN</sequence>
<dbReference type="Pfam" id="PF13377">
    <property type="entry name" value="Peripla_BP_3"/>
    <property type="match status" value="1"/>
</dbReference>
<dbReference type="InterPro" id="IPR010982">
    <property type="entry name" value="Lambda_DNA-bd_dom_sf"/>
</dbReference>
<dbReference type="SUPFAM" id="SSF53822">
    <property type="entry name" value="Periplasmic binding protein-like I"/>
    <property type="match status" value="1"/>
</dbReference>
<dbReference type="Proteomes" id="UP000298313">
    <property type="component" value="Unassembled WGS sequence"/>
</dbReference>
<dbReference type="OrthoDB" id="3510266at2"/>
<dbReference type="Pfam" id="PF00356">
    <property type="entry name" value="LacI"/>
    <property type="match status" value="1"/>
</dbReference>
<dbReference type="InterPro" id="IPR028082">
    <property type="entry name" value="Peripla_BP_I"/>
</dbReference>
<dbReference type="PROSITE" id="PS50932">
    <property type="entry name" value="HTH_LACI_2"/>
    <property type="match status" value="1"/>
</dbReference>
<accession>A0A4R9B321</accession>
<keyword evidence="1" id="KW-0805">Transcription regulation</keyword>
<proteinExistence type="predicted"/>
<dbReference type="SMART" id="SM00354">
    <property type="entry name" value="HTH_LACI"/>
    <property type="match status" value="1"/>
</dbReference>
<dbReference type="Gene3D" id="1.10.260.40">
    <property type="entry name" value="lambda repressor-like DNA-binding domains"/>
    <property type="match status" value="1"/>
</dbReference>
<dbReference type="InterPro" id="IPR046335">
    <property type="entry name" value="LacI/GalR-like_sensor"/>
</dbReference>
<dbReference type="EMBL" id="SOHH01000091">
    <property type="protein sequence ID" value="TFD74490.1"/>
    <property type="molecule type" value="Genomic_DNA"/>
</dbReference>
<organism evidence="5 6">
    <name type="scientific">Cryobacterium fucosi</name>
    <dbReference type="NCBI Taxonomy" id="1259157"/>
    <lineage>
        <taxon>Bacteria</taxon>
        <taxon>Bacillati</taxon>
        <taxon>Actinomycetota</taxon>
        <taxon>Actinomycetes</taxon>
        <taxon>Micrococcales</taxon>
        <taxon>Microbacteriaceae</taxon>
        <taxon>Cryobacterium</taxon>
    </lineage>
</organism>
<evidence type="ECO:0000256" key="1">
    <source>
        <dbReference type="ARBA" id="ARBA00023015"/>
    </source>
</evidence>
<dbReference type="SUPFAM" id="SSF47413">
    <property type="entry name" value="lambda repressor-like DNA-binding domains"/>
    <property type="match status" value="1"/>
</dbReference>
<evidence type="ECO:0000313" key="6">
    <source>
        <dbReference type="Proteomes" id="UP000298313"/>
    </source>
</evidence>
<protein>
    <submittedName>
        <fullName evidence="5">LacI family transcriptional regulator</fullName>
    </submittedName>
</protein>
<dbReference type="GO" id="GO:0003700">
    <property type="term" value="F:DNA-binding transcription factor activity"/>
    <property type="evidence" value="ECO:0007669"/>
    <property type="project" value="TreeGrafter"/>
</dbReference>
<dbReference type="CDD" id="cd06267">
    <property type="entry name" value="PBP1_LacI_sugar_binding-like"/>
    <property type="match status" value="1"/>
</dbReference>
<evidence type="ECO:0000256" key="2">
    <source>
        <dbReference type="ARBA" id="ARBA00023125"/>
    </source>
</evidence>
<reference evidence="5 6" key="1">
    <citation type="submission" date="2019-03" db="EMBL/GenBank/DDBJ databases">
        <title>Genomics of glacier-inhabiting Cryobacterium strains.</title>
        <authorList>
            <person name="Liu Q."/>
            <person name="Xin Y.-H."/>
        </authorList>
    </citation>
    <scope>NUCLEOTIDE SEQUENCE [LARGE SCALE GENOMIC DNA]</scope>
    <source>
        <strain evidence="5 6">Hh4</strain>
    </source>
</reference>
<dbReference type="RefSeq" id="WP_134524522.1">
    <property type="nucleotide sequence ID" value="NZ_SOHH01000091.1"/>
</dbReference>
<dbReference type="CDD" id="cd01392">
    <property type="entry name" value="HTH_LacI"/>
    <property type="match status" value="1"/>
</dbReference>
<keyword evidence="2" id="KW-0238">DNA-binding</keyword>
<evidence type="ECO:0000256" key="3">
    <source>
        <dbReference type="ARBA" id="ARBA00023163"/>
    </source>
</evidence>
<evidence type="ECO:0000313" key="5">
    <source>
        <dbReference type="EMBL" id="TFD74490.1"/>
    </source>
</evidence>
<evidence type="ECO:0000259" key="4">
    <source>
        <dbReference type="PROSITE" id="PS50932"/>
    </source>
</evidence>
<dbReference type="GO" id="GO:0000976">
    <property type="term" value="F:transcription cis-regulatory region binding"/>
    <property type="evidence" value="ECO:0007669"/>
    <property type="project" value="TreeGrafter"/>
</dbReference>
<dbReference type="PANTHER" id="PTHR30146:SF109">
    <property type="entry name" value="HTH-TYPE TRANSCRIPTIONAL REGULATOR GALS"/>
    <property type="match status" value="1"/>
</dbReference>
<name>A0A4R9B321_9MICO</name>
<keyword evidence="3" id="KW-0804">Transcription</keyword>
<feature type="domain" description="HTH lacI-type" evidence="4">
    <location>
        <begin position="3"/>
        <end position="57"/>
    </location>
</feature>
<comment type="caution">
    <text evidence="5">The sequence shown here is derived from an EMBL/GenBank/DDBJ whole genome shotgun (WGS) entry which is preliminary data.</text>
</comment>